<feature type="compositionally biased region" description="Basic residues" evidence="1">
    <location>
        <begin position="116"/>
        <end position="129"/>
    </location>
</feature>
<feature type="region of interest" description="Disordered" evidence="1">
    <location>
        <begin position="207"/>
        <end position="302"/>
    </location>
</feature>
<feature type="non-terminal residue" evidence="2">
    <location>
        <position position="1"/>
    </location>
</feature>
<evidence type="ECO:0000313" key="2">
    <source>
        <dbReference type="EMBL" id="KAK5967756.1"/>
    </source>
</evidence>
<dbReference type="EMBL" id="WIXE01022146">
    <property type="protein sequence ID" value="KAK5967756.1"/>
    <property type="molecule type" value="Genomic_DNA"/>
</dbReference>
<feature type="compositionally biased region" description="Polar residues" evidence="1">
    <location>
        <begin position="262"/>
        <end position="273"/>
    </location>
</feature>
<sequence>ITHRSPRKCTDGSNSTYTLICQTRRDGYCVRLRQCCAEEELCLGPHCSSLENCPGSIQTRCMVRMCGEGHTCRRDNECPSPMNCERGRCAMRNNSEIRSENIEQAEITLAKKRFKREKKSLRKHAHKTGYHPASDLQNSSPAKTNQTTEHKSTKSLMKYTATKVESTSTMNPTSPLSETNDTTTEVAPSRKKKSVYKKISHPLVFSSLSTASPRSNESTAEKSAEPSKKSMLTKVISTTTASSEANDKTADFAHRREIKSVHVQQTKNHSGFGSRSIPPSKANESTERKSTEPSEVISMSTW</sequence>
<feature type="compositionally biased region" description="Polar residues" evidence="1">
    <location>
        <begin position="207"/>
        <end position="218"/>
    </location>
</feature>
<comment type="caution">
    <text evidence="2">The sequence shown here is derived from an EMBL/GenBank/DDBJ whole genome shotgun (WGS) entry which is preliminary data.</text>
</comment>
<feature type="compositionally biased region" description="Basic and acidic residues" evidence="1">
    <location>
        <begin position="219"/>
        <end position="228"/>
    </location>
</feature>
<accession>A0AAN8IC83</accession>
<keyword evidence="3" id="KW-1185">Reference proteome</keyword>
<feature type="compositionally biased region" description="Polar residues" evidence="1">
    <location>
        <begin position="135"/>
        <end position="147"/>
    </location>
</feature>
<organism evidence="2 3">
    <name type="scientific">Trichostrongylus colubriformis</name>
    <name type="common">Black scour worm</name>
    <dbReference type="NCBI Taxonomy" id="6319"/>
    <lineage>
        <taxon>Eukaryota</taxon>
        <taxon>Metazoa</taxon>
        <taxon>Ecdysozoa</taxon>
        <taxon>Nematoda</taxon>
        <taxon>Chromadorea</taxon>
        <taxon>Rhabditida</taxon>
        <taxon>Rhabditina</taxon>
        <taxon>Rhabditomorpha</taxon>
        <taxon>Strongyloidea</taxon>
        <taxon>Trichostrongylidae</taxon>
        <taxon>Trichostrongylus</taxon>
    </lineage>
</organism>
<gene>
    <name evidence="2" type="ORF">GCK32_021940</name>
</gene>
<reference evidence="2 3" key="1">
    <citation type="submission" date="2019-10" db="EMBL/GenBank/DDBJ databases">
        <title>Assembly and Annotation for the nematode Trichostrongylus colubriformis.</title>
        <authorList>
            <person name="Martin J."/>
        </authorList>
    </citation>
    <scope>NUCLEOTIDE SEQUENCE [LARGE SCALE GENOMIC DNA]</scope>
    <source>
        <strain evidence="2">G859</strain>
        <tissue evidence="2">Whole worm</tissue>
    </source>
</reference>
<dbReference type="AlphaFoldDB" id="A0AAN8IC83"/>
<proteinExistence type="predicted"/>
<evidence type="ECO:0000313" key="3">
    <source>
        <dbReference type="Proteomes" id="UP001331761"/>
    </source>
</evidence>
<feature type="compositionally biased region" description="Polar residues" evidence="1">
    <location>
        <begin position="163"/>
        <end position="186"/>
    </location>
</feature>
<feature type="compositionally biased region" description="Basic and acidic residues" evidence="1">
    <location>
        <begin position="245"/>
        <end position="260"/>
    </location>
</feature>
<feature type="compositionally biased region" description="Polar residues" evidence="1">
    <location>
        <begin position="235"/>
        <end position="244"/>
    </location>
</feature>
<evidence type="ECO:0000256" key="1">
    <source>
        <dbReference type="SAM" id="MobiDB-lite"/>
    </source>
</evidence>
<feature type="region of interest" description="Disordered" evidence="1">
    <location>
        <begin position="116"/>
        <end position="194"/>
    </location>
</feature>
<name>A0AAN8IC83_TRICO</name>
<dbReference type="Proteomes" id="UP001331761">
    <property type="component" value="Unassembled WGS sequence"/>
</dbReference>
<protein>
    <submittedName>
        <fullName evidence="2">Uncharacterized protein</fullName>
    </submittedName>
</protein>